<feature type="transmembrane region" description="Helical" evidence="1">
    <location>
        <begin position="33"/>
        <end position="51"/>
    </location>
</feature>
<evidence type="ECO:0000256" key="1">
    <source>
        <dbReference type="SAM" id="Phobius"/>
    </source>
</evidence>
<sequence length="255" mass="27480">MGCIADAASPRSPRSGGLAMTLTRAVLLHRLKTACYTISSIVLISWVTDALNEGLMFKPLLRYFYPTTVEKYQHPFTDHPSLLIWLVPLLAGLSLTIASSAMAVHHLKRRPRYRLSAAPAPPSQLIGLASGGRALSSFCAARGSFQPRTFHALYRHADELAALEAPCAAAGVHLQGHPLPDVQDMQQHHAHLHHLLAGIRRAAGPDAAIGFDLSGLPAELASIATLAGPQHDIMLCQVDKQGQARTYRVVADMQA</sequence>
<comment type="caution">
    <text evidence="2">The sequence shown here is derived from an EMBL/GenBank/DDBJ whole genome shotgun (WGS) entry which is preliminary data.</text>
</comment>
<dbReference type="Proteomes" id="UP000239990">
    <property type="component" value="Unassembled WGS sequence"/>
</dbReference>
<dbReference type="AlphaFoldDB" id="A0A2S5GTS8"/>
<accession>A0A2S5GTS8</accession>
<keyword evidence="1" id="KW-1133">Transmembrane helix</keyword>
<organism evidence="2 3">
    <name type="scientific">Achromobacter spanius</name>
    <dbReference type="NCBI Taxonomy" id="217203"/>
    <lineage>
        <taxon>Bacteria</taxon>
        <taxon>Pseudomonadati</taxon>
        <taxon>Pseudomonadota</taxon>
        <taxon>Betaproteobacteria</taxon>
        <taxon>Burkholderiales</taxon>
        <taxon>Alcaligenaceae</taxon>
        <taxon>Achromobacter</taxon>
    </lineage>
</organism>
<keyword evidence="1" id="KW-0812">Transmembrane</keyword>
<proteinExistence type="predicted"/>
<feature type="transmembrane region" description="Helical" evidence="1">
    <location>
        <begin position="82"/>
        <end position="104"/>
    </location>
</feature>
<gene>
    <name evidence="2" type="ORF">C4E15_11270</name>
</gene>
<evidence type="ECO:0000313" key="2">
    <source>
        <dbReference type="EMBL" id="PPA76241.1"/>
    </source>
</evidence>
<dbReference type="EMBL" id="PREU01000004">
    <property type="protein sequence ID" value="PPA76241.1"/>
    <property type="molecule type" value="Genomic_DNA"/>
</dbReference>
<evidence type="ECO:0000313" key="3">
    <source>
        <dbReference type="Proteomes" id="UP000239990"/>
    </source>
</evidence>
<protein>
    <submittedName>
        <fullName evidence="2">Uncharacterized protein</fullName>
    </submittedName>
</protein>
<keyword evidence="1" id="KW-0472">Membrane</keyword>
<reference evidence="2 3" key="1">
    <citation type="submission" date="2018-02" db="EMBL/GenBank/DDBJ databases">
        <title>Draft Genome of Achromobacter spanius stain 6.</title>
        <authorList>
            <person name="Gunasekera T.S."/>
            <person name="Radwan O."/>
            <person name="Ruiz O.N."/>
        </authorList>
    </citation>
    <scope>NUCLEOTIDE SEQUENCE [LARGE SCALE GENOMIC DNA]</scope>
    <source>
        <strain evidence="2 3">6</strain>
    </source>
</reference>
<name>A0A2S5GTS8_9BURK</name>